<keyword evidence="6" id="KW-0812">Transmembrane</keyword>
<proteinExistence type="predicted"/>
<dbReference type="AlphaFoldDB" id="A0A6J4T2D5"/>
<dbReference type="Gene3D" id="1.10.760.10">
    <property type="entry name" value="Cytochrome c-like domain"/>
    <property type="match status" value="2"/>
</dbReference>
<dbReference type="InterPro" id="IPR050597">
    <property type="entry name" value="Cytochrome_c_Oxidase_Subunit"/>
</dbReference>
<dbReference type="GO" id="GO:0020037">
    <property type="term" value="F:heme binding"/>
    <property type="evidence" value="ECO:0007669"/>
    <property type="project" value="InterPro"/>
</dbReference>
<dbReference type="PROSITE" id="PS51007">
    <property type="entry name" value="CYTC"/>
    <property type="match status" value="1"/>
</dbReference>
<dbReference type="Pfam" id="PF13442">
    <property type="entry name" value="Cytochrome_CBB3"/>
    <property type="match status" value="1"/>
</dbReference>
<keyword evidence="7" id="KW-0732">Signal</keyword>
<keyword evidence="3 4" id="KW-0408">Iron</keyword>
<dbReference type="SUPFAM" id="SSF46626">
    <property type="entry name" value="Cytochrome c"/>
    <property type="match status" value="2"/>
</dbReference>
<name>A0A6J4T2D5_9ACTN</name>
<keyword evidence="6" id="KW-0472">Membrane</keyword>
<protein>
    <recommendedName>
        <fullName evidence="8">Cytochrome c domain-containing protein</fullName>
    </recommendedName>
</protein>
<dbReference type="EMBL" id="CADCVU010000168">
    <property type="protein sequence ID" value="CAA9512296.1"/>
    <property type="molecule type" value="Genomic_DNA"/>
</dbReference>
<evidence type="ECO:0000256" key="6">
    <source>
        <dbReference type="SAM" id="Phobius"/>
    </source>
</evidence>
<evidence type="ECO:0000256" key="5">
    <source>
        <dbReference type="SAM" id="MobiDB-lite"/>
    </source>
</evidence>
<dbReference type="Pfam" id="PF00034">
    <property type="entry name" value="Cytochrom_C"/>
    <property type="match status" value="1"/>
</dbReference>
<feature type="region of interest" description="Disordered" evidence="5">
    <location>
        <begin position="36"/>
        <end position="75"/>
    </location>
</feature>
<sequence length="287" mass="29985">MSGSGRPRLHRRVRVGAALVLAVGALASLALEEDAPAQGGRAGLEQARPGGPSADEQPTAGPVERPAPGLEPGDPAMVAQGRRLFVDGCSSCHGPDARGVRGRGPSLRGVGAAAADFYLGTGRMPIDDPDDEPIRAKSPYDPEQRRALVAYVAQFGGPPIPKVDPAKGTLSQGLELFTEHCASCHQVAGRGGMLTGAVVPDLQESEPETVAEAIEVGPYLMPNFRGQFDQKELDSIASYVEYTKELEDRGGWGIGNIGPVPEGMVAWLLAGGALLLTIRLIGKRTPT</sequence>
<evidence type="ECO:0000256" key="3">
    <source>
        <dbReference type="ARBA" id="ARBA00023004"/>
    </source>
</evidence>
<evidence type="ECO:0000256" key="4">
    <source>
        <dbReference type="PROSITE-ProRule" id="PRU00433"/>
    </source>
</evidence>
<dbReference type="PANTHER" id="PTHR33751:SF13">
    <property type="entry name" value="CYTOCHROME BC1 COMPLEX CYTOCHROME C SUBUNIT"/>
    <property type="match status" value="1"/>
</dbReference>
<dbReference type="PANTHER" id="PTHR33751">
    <property type="entry name" value="CBB3-TYPE CYTOCHROME C OXIDASE SUBUNIT FIXP"/>
    <property type="match status" value="1"/>
</dbReference>
<evidence type="ECO:0000256" key="7">
    <source>
        <dbReference type="SAM" id="SignalP"/>
    </source>
</evidence>
<feature type="transmembrane region" description="Helical" evidence="6">
    <location>
        <begin position="264"/>
        <end position="282"/>
    </location>
</feature>
<feature type="chain" id="PRO_5026875308" description="Cytochrome c domain-containing protein" evidence="7">
    <location>
        <begin position="31"/>
        <end position="287"/>
    </location>
</feature>
<keyword evidence="1 4" id="KW-0349">Heme</keyword>
<accession>A0A6J4T2D5</accession>
<feature type="domain" description="Cytochrome c" evidence="8">
    <location>
        <begin position="76"/>
        <end position="244"/>
    </location>
</feature>
<keyword evidence="6" id="KW-1133">Transmembrane helix</keyword>
<organism evidence="9">
    <name type="scientific">uncultured Solirubrobacterales bacterium</name>
    <dbReference type="NCBI Taxonomy" id="768556"/>
    <lineage>
        <taxon>Bacteria</taxon>
        <taxon>Bacillati</taxon>
        <taxon>Actinomycetota</taxon>
        <taxon>Thermoleophilia</taxon>
        <taxon>Solirubrobacterales</taxon>
        <taxon>environmental samples</taxon>
    </lineage>
</organism>
<dbReference type="InterPro" id="IPR036909">
    <property type="entry name" value="Cyt_c-like_dom_sf"/>
</dbReference>
<dbReference type="GO" id="GO:0046872">
    <property type="term" value="F:metal ion binding"/>
    <property type="evidence" value="ECO:0007669"/>
    <property type="project" value="UniProtKB-KW"/>
</dbReference>
<evidence type="ECO:0000256" key="2">
    <source>
        <dbReference type="ARBA" id="ARBA00022723"/>
    </source>
</evidence>
<evidence type="ECO:0000313" key="9">
    <source>
        <dbReference type="EMBL" id="CAA9512296.1"/>
    </source>
</evidence>
<dbReference type="InterPro" id="IPR009056">
    <property type="entry name" value="Cyt_c-like_dom"/>
</dbReference>
<evidence type="ECO:0000256" key="1">
    <source>
        <dbReference type="ARBA" id="ARBA00022617"/>
    </source>
</evidence>
<reference evidence="9" key="1">
    <citation type="submission" date="2020-02" db="EMBL/GenBank/DDBJ databases">
        <authorList>
            <person name="Meier V. D."/>
        </authorList>
    </citation>
    <scope>NUCLEOTIDE SEQUENCE</scope>
    <source>
        <strain evidence="9">AVDCRST_MAG45</strain>
    </source>
</reference>
<feature type="signal peptide" evidence="7">
    <location>
        <begin position="1"/>
        <end position="30"/>
    </location>
</feature>
<keyword evidence="2 4" id="KW-0479">Metal-binding</keyword>
<dbReference type="GO" id="GO:0009055">
    <property type="term" value="F:electron transfer activity"/>
    <property type="evidence" value="ECO:0007669"/>
    <property type="project" value="InterPro"/>
</dbReference>
<evidence type="ECO:0000259" key="8">
    <source>
        <dbReference type="PROSITE" id="PS51007"/>
    </source>
</evidence>
<gene>
    <name evidence="9" type="ORF">AVDCRST_MAG45-1988</name>
</gene>